<feature type="region of interest" description="Disordered" evidence="6">
    <location>
        <begin position="146"/>
        <end position="189"/>
    </location>
</feature>
<evidence type="ECO:0000256" key="2">
    <source>
        <dbReference type="ARBA" id="ARBA00010130"/>
    </source>
</evidence>
<evidence type="ECO:0000256" key="4">
    <source>
        <dbReference type="ARBA" id="ARBA00022553"/>
    </source>
</evidence>
<dbReference type="InterPro" id="IPR008942">
    <property type="entry name" value="ENTH_VHS"/>
</dbReference>
<evidence type="ECO:0000256" key="3">
    <source>
        <dbReference type="ARBA" id="ARBA00022490"/>
    </source>
</evidence>
<accession>A0A2T9YEQ0</accession>
<dbReference type="OrthoDB" id="4033880at2759"/>
<dbReference type="AlphaFoldDB" id="A0A2T9YEQ0"/>
<dbReference type="GO" id="GO:0005886">
    <property type="term" value="C:plasma membrane"/>
    <property type="evidence" value="ECO:0007669"/>
    <property type="project" value="TreeGrafter"/>
</dbReference>
<feature type="domain" description="ENTH" evidence="7">
    <location>
        <begin position="14"/>
        <end position="146"/>
    </location>
</feature>
<dbReference type="SUPFAM" id="SSF48464">
    <property type="entry name" value="ENTH/VHS domain"/>
    <property type="match status" value="1"/>
</dbReference>
<dbReference type="CDD" id="cd16991">
    <property type="entry name" value="ENTH_Ent1_Ent2"/>
    <property type="match status" value="1"/>
</dbReference>
<keyword evidence="9" id="KW-1185">Reference proteome</keyword>
<dbReference type="PROSITE" id="PS50330">
    <property type="entry name" value="UIM"/>
    <property type="match status" value="1"/>
</dbReference>
<keyword evidence="5" id="KW-0446">Lipid-binding</keyword>
<sequence length="624" mass="66768">MGDAARNVLRSVKNYTKGYSDIQMTVRDATSNKATGPETQLLAEIANATFNPTSFIEIMEIMDKRLNDKGKYWRHVHKSLILLDYLLRFGSEQVISYSKQNIYIVKTLKEFQYIDEAGYDRGLVVRQKAKDVTDLLMDPEKLRNLRISRSKSNSRQNSSYGNNSGGNKHHTWSGGSQSRPAPLETEEERNLRLAIEESKKEAAKSKIPSGYNESMALEMALQESAKEASMASSLIPPDSSARKSAGDLLVDLGGAWDDNINNNTNYNNQQLGQQGFATSSQGLMNPGVGYGNGMYDGGINTFGYSQASSSGMQPFGADALLGGNQNNTPFVGGFATQNLMENQNNANTFNPFGNTGAISNNLNQTPFSDFNSNSASNHPFSATGAFGNAFDSGSAAKPLPFGVDPNGPNARIAEIARNSNKIDPFANLATSSTTQTLSSNQNPFGTLNTSSVSGNSQPTINPGQVNDIFGMNLSQGSNLVDLSPSALSSNQNKGQAYQSNPFATISGVNSSAAASTVFSGSQYSNSGQTQMQYNSLQQPQLASNNIFSSTSNTQSPIQQNQPFATNTGSPFSAMAGNSANTNPNISNQQNAFSNQPFSTNAFGISGNAGASNTTQQGNNQNLFF</sequence>
<evidence type="ECO:0000313" key="9">
    <source>
        <dbReference type="Proteomes" id="UP000245699"/>
    </source>
</evidence>
<dbReference type="PANTHER" id="PTHR12276">
    <property type="entry name" value="EPSIN/ENT-RELATED"/>
    <property type="match status" value="1"/>
</dbReference>
<dbReference type="SMART" id="SM00273">
    <property type="entry name" value="ENTH"/>
    <property type="match status" value="1"/>
</dbReference>
<dbReference type="FunFam" id="1.25.40.90:FF:000006">
    <property type="entry name" value="Clathrin interactor 1"/>
    <property type="match status" value="1"/>
</dbReference>
<comment type="similarity">
    <text evidence="2">Belongs to the epsin family.</text>
</comment>
<dbReference type="Pfam" id="PF01417">
    <property type="entry name" value="ENTH"/>
    <property type="match status" value="1"/>
</dbReference>
<reference evidence="8 9" key="1">
    <citation type="journal article" date="2018" name="MBio">
        <title>Comparative Genomics Reveals the Core Gene Toolbox for the Fungus-Insect Symbiosis.</title>
        <authorList>
            <person name="Wang Y."/>
            <person name="Stata M."/>
            <person name="Wang W."/>
            <person name="Stajich J.E."/>
            <person name="White M.M."/>
            <person name="Moncalvo J.M."/>
        </authorList>
    </citation>
    <scope>NUCLEOTIDE SEQUENCE [LARGE SCALE GENOMIC DNA]</scope>
    <source>
        <strain evidence="8 9">AUS-77-4</strain>
    </source>
</reference>
<evidence type="ECO:0000256" key="6">
    <source>
        <dbReference type="SAM" id="MobiDB-lite"/>
    </source>
</evidence>
<evidence type="ECO:0000256" key="1">
    <source>
        <dbReference type="ARBA" id="ARBA00004496"/>
    </source>
</evidence>
<dbReference type="Proteomes" id="UP000245699">
    <property type="component" value="Unassembled WGS sequence"/>
</dbReference>
<dbReference type="GO" id="GO:0005768">
    <property type="term" value="C:endosome"/>
    <property type="evidence" value="ECO:0007669"/>
    <property type="project" value="TreeGrafter"/>
</dbReference>
<proteinExistence type="inferred from homology"/>
<protein>
    <recommendedName>
        <fullName evidence="7">ENTH domain-containing protein</fullName>
    </recommendedName>
</protein>
<dbReference type="Gene3D" id="1.25.40.90">
    <property type="match status" value="1"/>
</dbReference>
<name>A0A2T9YEQ0_9FUNG</name>
<feature type="compositionally biased region" description="Low complexity" evidence="6">
    <location>
        <begin position="150"/>
        <end position="166"/>
    </location>
</feature>
<dbReference type="STRING" id="61424.A0A2T9YEQ0"/>
<organism evidence="8 9">
    <name type="scientific">Furculomyces boomerangus</name>
    <dbReference type="NCBI Taxonomy" id="61424"/>
    <lineage>
        <taxon>Eukaryota</taxon>
        <taxon>Fungi</taxon>
        <taxon>Fungi incertae sedis</taxon>
        <taxon>Zoopagomycota</taxon>
        <taxon>Kickxellomycotina</taxon>
        <taxon>Harpellomycetes</taxon>
        <taxon>Harpellales</taxon>
        <taxon>Harpellaceae</taxon>
        <taxon>Furculomyces</taxon>
    </lineage>
</organism>
<dbReference type="PANTHER" id="PTHR12276:SF110">
    <property type="entry name" value="EPSIN-1-RELATED"/>
    <property type="match status" value="1"/>
</dbReference>
<dbReference type="GO" id="GO:0005543">
    <property type="term" value="F:phospholipid binding"/>
    <property type="evidence" value="ECO:0007669"/>
    <property type="project" value="TreeGrafter"/>
</dbReference>
<dbReference type="GO" id="GO:0030125">
    <property type="term" value="C:clathrin vesicle coat"/>
    <property type="evidence" value="ECO:0007669"/>
    <property type="project" value="TreeGrafter"/>
</dbReference>
<keyword evidence="3" id="KW-0963">Cytoplasm</keyword>
<gene>
    <name evidence="8" type="ORF">BB559_004443</name>
</gene>
<evidence type="ECO:0000259" key="7">
    <source>
        <dbReference type="PROSITE" id="PS50942"/>
    </source>
</evidence>
<evidence type="ECO:0000256" key="5">
    <source>
        <dbReference type="ARBA" id="ARBA00023121"/>
    </source>
</evidence>
<dbReference type="GO" id="GO:0030276">
    <property type="term" value="F:clathrin binding"/>
    <property type="evidence" value="ECO:0007669"/>
    <property type="project" value="TreeGrafter"/>
</dbReference>
<dbReference type="InterPro" id="IPR003903">
    <property type="entry name" value="UIM_dom"/>
</dbReference>
<keyword evidence="4" id="KW-0597">Phosphoprotein</keyword>
<comment type="subcellular location">
    <subcellularLocation>
        <location evidence="1">Cytoplasm</location>
    </subcellularLocation>
</comment>
<dbReference type="GO" id="GO:0006897">
    <property type="term" value="P:endocytosis"/>
    <property type="evidence" value="ECO:0007669"/>
    <property type="project" value="TreeGrafter"/>
</dbReference>
<dbReference type="InterPro" id="IPR013809">
    <property type="entry name" value="ENTH"/>
</dbReference>
<dbReference type="EMBL" id="MBFT01000462">
    <property type="protein sequence ID" value="PVU90789.1"/>
    <property type="molecule type" value="Genomic_DNA"/>
</dbReference>
<comment type="caution">
    <text evidence="8">The sequence shown here is derived from an EMBL/GenBank/DDBJ whole genome shotgun (WGS) entry which is preliminary data.</text>
</comment>
<dbReference type="PROSITE" id="PS50942">
    <property type="entry name" value="ENTH"/>
    <property type="match status" value="1"/>
</dbReference>
<evidence type="ECO:0000313" key="8">
    <source>
        <dbReference type="EMBL" id="PVU90789.1"/>
    </source>
</evidence>